<comment type="caution">
    <text evidence="1">The sequence shown here is derived from an EMBL/GenBank/DDBJ whole genome shotgun (WGS) entry which is preliminary data.</text>
</comment>
<evidence type="ECO:0000313" key="2">
    <source>
        <dbReference type="Proteomes" id="UP001159364"/>
    </source>
</evidence>
<name>A0AAV8UBX4_9ROSI</name>
<evidence type="ECO:0000313" key="1">
    <source>
        <dbReference type="EMBL" id="KAJ8899023.1"/>
    </source>
</evidence>
<dbReference type="EMBL" id="JAIWQS010000008">
    <property type="protein sequence ID" value="KAJ8899023.1"/>
    <property type="molecule type" value="Genomic_DNA"/>
</dbReference>
<reference evidence="1 2" key="1">
    <citation type="submission" date="2021-09" db="EMBL/GenBank/DDBJ databases">
        <title>Genomic insights and catalytic innovation underlie evolution of tropane alkaloids biosynthesis.</title>
        <authorList>
            <person name="Wang Y.-J."/>
            <person name="Tian T."/>
            <person name="Huang J.-P."/>
            <person name="Huang S.-X."/>
        </authorList>
    </citation>
    <scope>NUCLEOTIDE SEQUENCE [LARGE SCALE GENOMIC DNA]</scope>
    <source>
        <strain evidence="1">KIB-2018</strain>
        <tissue evidence="1">Leaf</tissue>
    </source>
</reference>
<accession>A0AAV8UBX4</accession>
<dbReference type="AlphaFoldDB" id="A0AAV8UBX4"/>
<protein>
    <submittedName>
        <fullName evidence="1">Uncharacterized protein</fullName>
    </submittedName>
</protein>
<organism evidence="1 2">
    <name type="scientific">Erythroxylum novogranatense</name>
    <dbReference type="NCBI Taxonomy" id="1862640"/>
    <lineage>
        <taxon>Eukaryota</taxon>
        <taxon>Viridiplantae</taxon>
        <taxon>Streptophyta</taxon>
        <taxon>Embryophyta</taxon>
        <taxon>Tracheophyta</taxon>
        <taxon>Spermatophyta</taxon>
        <taxon>Magnoliopsida</taxon>
        <taxon>eudicotyledons</taxon>
        <taxon>Gunneridae</taxon>
        <taxon>Pentapetalae</taxon>
        <taxon>rosids</taxon>
        <taxon>fabids</taxon>
        <taxon>Malpighiales</taxon>
        <taxon>Erythroxylaceae</taxon>
        <taxon>Erythroxylum</taxon>
    </lineage>
</organism>
<gene>
    <name evidence="1" type="ORF">K2173_008846</name>
</gene>
<keyword evidence="2" id="KW-1185">Reference proteome</keyword>
<dbReference type="Proteomes" id="UP001159364">
    <property type="component" value="Linkage Group LG08"/>
</dbReference>
<sequence>MTSREMGLLGNRKKSCIGVKFCLHLIIGFRIWELDLKPQAVSQKANKKRRFLQFINTQSDTLPKTQGC</sequence>
<proteinExistence type="predicted"/>